<evidence type="ECO:0000313" key="4">
    <source>
        <dbReference type="EMBL" id="WPF82849.1"/>
    </source>
</evidence>
<dbReference type="InterPro" id="IPR007168">
    <property type="entry name" value="Phageshock_PspC_N"/>
</dbReference>
<evidence type="ECO:0000256" key="1">
    <source>
        <dbReference type="SAM" id="MobiDB-lite"/>
    </source>
</evidence>
<accession>A0AAF1C3H0</accession>
<keyword evidence="2" id="KW-0472">Membrane</keyword>
<sequence>MSTDWSAGPTQKPGADSVPTPTLTQRFFAWTRRLGIVRPAQDRVLGGVAAAFAEKLGISSGAMRLILVALVLLAGLSLWVYVIAWALLPDGRTGTIPLERWIS</sequence>
<protein>
    <submittedName>
        <fullName evidence="4">PspC domain-containing protein</fullName>
    </submittedName>
</protein>
<feature type="transmembrane region" description="Helical" evidence="2">
    <location>
        <begin position="65"/>
        <end position="88"/>
    </location>
</feature>
<dbReference type="EMBL" id="CP138359">
    <property type="protein sequence ID" value="WPF82849.1"/>
    <property type="molecule type" value="Genomic_DNA"/>
</dbReference>
<keyword evidence="2" id="KW-1133">Transmembrane helix</keyword>
<dbReference type="Proteomes" id="UP001304340">
    <property type="component" value="Chromosome"/>
</dbReference>
<feature type="domain" description="Phage shock protein PspC N-terminal" evidence="3">
    <location>
        <begin position="36"/>
        <end position="90"/>
    </location>
</feature>
<evidence type="ECO:0000259" key="3">
    <source>
        <dbReference type="Pfam" id="PF04024"/>
    </source>
</evidence>
<proteinExistence type="predicted"/>
<dbReference type="KEGG" id="sbil:SANBI_000481"/>
<dbReference type="RefSeq" id="WP_319158571.1">
    <property type="nucleotide sequence ID" value="NZ_CP138359.1"/>
</dbReference>
<evidence type="ECO:0000256" key="2">
    <source>
        <dbReference type="SAM" id="Phobius"/>
    </source>
</evidence>
<feature type="region of interest" description="Disordered" evidence="1">
    <location>
        <begin position="1"/>
        <end position="21"/>
    </location>
</feature>
<name>A0AAF1C3H0_9MICO</name>
<dbReference type="AlphaFoldDB" id="A0AAF1C3H0"/>
<organism evidence="4 5">
    <name type="scientific">Sanguibacter biliveldensis</name>
    <dbReference type="NCBI Taxonomy" id="3030830"/>
    <lineage>
        <taxon>Bacteria</taxon>
        <taxon>Bacillati</taxon>
        <taxon>Actinomycetota</taxon>
        <taxon>Actinomycetes</taxon>
        <taxon>Micrococcales</taxon>
        <taxon>Sanguibacteraceae</taxon>
        <taxon>Sanguibacter</taxon>
    </lineage>
</organism>
<keyword evidence="2" id="KW-0812">Transmembrane</keyword>
<gene>
    <name evidence="4" type="ORF">SANBI_000481</name>
</gene>
<evidence type="ECO:0000313" key="5">
    <source>
        <dbReference type="Proteomes" id="UP001304340"/>
    </source>
</evidence>
<keyword evidence="5" id="KW-1185">Reference proteome</keyword>
<dbReference type="Pfam" id="PF04024">
    <property type="entry name" value="PspC"/>
    <property type="match status" value="1"/>
</dbReference>
<reference evidence="5" key="1">
    <citation type="submission" date="2023-11" db="EMBL/GenBank/DDBJ databases">
        <authorList>
            <person name="Helweg L.P."/>
            <person name="Kiel A."/>
            <person name="Hitz F."/>
            <person name="Ruckert-Reed C."/>
            <person name="Busche T."/>
            <person name="Kaltschmidt B."/>
            <person name="Kaltschmidt C."/>
        </authorList>
    </citation>
    <scope>NUCLEOTIDE SEQUENCE [LARGE SCALE GENOMIC DNA]</scope>
    <source>
        <strain evidence="5">4.1</strain>
    </source>
</reference>